<dbReference type="EMBL" id="JADBEM010000001">
    <property type="protein sequence ID" value="MBE1610986.1"/>
    <property type="molecule type" value="Genomic_DNA"/>
</dbReference>
<sequence length="278" mass="29245">MTAFERDRLLVVQHEDDCPLGWFGPWLAEGGIAVDVVRPYAGDPLPGLDGHAGLLVLGGSMGAYDDATCPWLGPVKALLREAVARRLPTLGICLGHQLLAVACGGRVDRNPDGRTIGLVKLSLADAAHGDPMFGQVADGAAAVRWNQDIVVDLPPKASLLATDDRGTPYAVCVGERAWGVQFHPEAGPGPHLAFVRAGLRRPGPRRRGDLGLITASRQTGVPSRAGRSATGRPASRGDEREELARQTAPKRPGRRAPTVVDATAPVGEDLAGATRRLA</sequence>
<protein>
    <submittedName>
        <fullName evidence="3">GMP synthase-like glutamine amidotransferase</fullName>
    </submittedName>
</protein>
<feature type="compositionally biased region" description="Basic and acidic residues" evidence="1">
    <location>
        <begin position="235"/>
        <end position="244"/>
    </location>
</feature>
<dbReference type="Pfam" id="PF00117">
    <property type="entry name" value="GATase"/>
    <property type="match status" value="1"/>
</dbReference>
<evidence type="ECO:0000313" key="4">
    <source>
        <dbReference type="Proteomes" id="UP000638648"/>
    </source>
</evidence>
<organism evidence="3 4">
    <name type="scientific">Actinopolymorpha pittospori</name>
    <dbReference type="NCBI Taxonomy" id="648752"/>
    <lineage>
        <taxon>Bacteria</taxon>
        <taxon>Bacillati</taxon>
        <taxon>Actinomycetota</taxon>
        <taxon>Actinomycetes</taxon>
        <taxon>Propionibacteriales</taxon>
        <taxon>Actinopolymorphaceae</taxon>
        <taxon>Actinopolymorpha</taxon>
    </lineage>
</organism>
<feature type="region of interest" description="Disordered" evidence="1">
    <location>
        <begin position="203"/>
        <end position="278"/>
    </location>
</feature>
<dbReference type="PRINTS" id="PR00096">
    <property type="entry name" value="GATASE"/>
</dbReference>
<feature type="domain" description="Glutamine amidotransferase" evidence="2">
    <location>
        <begin position="49"/>
        <end position="191"/>
    </location>
</feature>
<dbReference type="PROSITE" id="PS51273">
    <property type="entry name" value="GATASE_TYPE_1"/>
    <property type="match status" value="1"/>
</dbReference>
<evidence type="ECO:0000256" key="1">
    <source>
        <dbReference type="SAM" id="MobiDB-lite"/>
    </source>
</evidence>
<keyword evidence="4" id="KW-1185">Reference proteome</keyword>
<proteinExistence type="predicted"/>
<evidence type="ECO:0000313" key="3">
    <source>
        <dbReference type="EMBL" id="MBE1610986.1"/>
    </source>
</evidence>
<dbReference type="CDD" id="cd01741">
    <property type="entry name" value="GATase1_1"/>
    <property type="match status" value="1"/>
</dbReference>
<dbReference type="InterPro" id="IPR029062">
    <property type="entry name" value="Class_I_gatase-like"/>
</dbReference>
<dbReference type="InterPro" id="IPR017926">
    <property type="entry name" value="GATASE"/>
</dbReference>
<dbReference type="SUPFAM" id="SSF52317">
    <property type="entry name" value="Class I glutamine amidotransferase-like"/>
    <property type="match status" value="1"/>
</dbReference>
<dbReference type="RefSeq" id="WP_192754271.1">
    <property type="nucleotide sequence ID" value="NZ_BAABJL010000042.1"/>
</dbReference>
<dbReference type="PANTHER" id="PTHR42695">
    <property type="entry name" value="GLUTAMINE AMIDOTRANSFERASE YLR126C-RELATED"/>
    <property type="match status" value="1"/>
</dbReference>
<dbReference type="PANTHER" id="PTHR42695:SF5">
    <property type="entry name" value="GLUTAMINE AMIDOTRANSFERASE YLR126C-RELATED"/>
    <property type="match status" value="1"/>
</dbReference>
<gene>
    <name evidence="3" type="ORF">HEB94_007834</name>
</gene>
<dbReference type="Gene3D" id="3.40.50.880">
    <property type="match status" value="1"/>
</dbReference>
<keyword evidence="3" id="KW-0315">Glutamine amidotransferase</keyword>
<name>A0A927N1N2_9ACTN</name>
<dbReference type="GO" id="GO:0005829">
    <property type="term" value="C:cytosol"/>
    <property type="evidence" value="ECO:0007669"/>
    <property type="project" value="TreeGrafter"/>
</dbReference>
<dbReference type="AlphaFoldDB" id="A0A927N1N2"/>
<comment type="caution">
    <text evidence="3">The sequence shown here is derived from an EMBL/GenBank/DDBJ whole genome shotgun (WGS) entry which is preliminary data.</text>
</comment>
<dbReference type="Proteomes" id="UP000638648">
    <property type="component" value="Unassembled WGS sequence"/>
</dbReference>
<reference evidence="3" key="1">
    <citation type="submission" date="2020-10" db="EMBL/GenBank/DDBJ databases">
        <title>Sequencing the genomes of 1000 actinobacteria strains.</title>
        <authorList>
            <person name="Klenk H.-P."/>
        </authorList>
    </citation>
    <scope>NUCLEOTIDE SEQUENCE</scope>
    <source>
        <strain evidence="3">DSM 45354</strain>
    </source>
</reference>
<dbReference type="InterPro" id="IPR044992">
    <property type="entry name" value="ChyE-like"/>
</dbReference>
<evidence type="ECO:0000259" key="2">
    <source>
        <dbReference type="Pfam" id="PF00117"/>
    </source>
</evidence>
<accession>A0A927N1N2</accession>